<dbReference type="GO" id="GO:0003723">
    <property type="term" value="F:RNA binding"/>
    <property type="evidence" value="ECO:0007669"/>
    <property type="project" value="UniProtKB-UniRule"/>
</dbReference>
<reference evidence="7" key="1">
    <citation type="submission" date="2023-01" db="EMBL/GenBank/DDBJ databases">
        <title>Metagenome sequencing of chrysophaentin producing Chrysophaeum taylorii.</title>
        <authorList>
            <person name="Davison J."/>
            <person name="Bewley C."/>
        </authorList>
    </citation>
    <scope>NUCLEOTIDE SEQUENCE</scope>
    <source>
        <strain evidence="7">NIES-1699</strain>
    </source>
</reference>
<keyword evidence="8" id="KW-1185">Reference proteome</keyword>
<evidence type="ECO:0000256" key="3">
    <source>
        <dbReference type="ARBA" id="ARBA00022884"/>
    </source>
</evidence>
<proteinExistence type="predicted"/>
<evidence type="ECO:0000313" key="8">
    <source>
        <dbReference type="Proteomes" id="UP001230188"/>
    </source>
</evidence>
<dbReference type="GO" id="GO:0006397">
    <property type="term" value="P:mRNA processing"/>
    <property type="evidence" value="ECO:0007669"/>
    <property type="project" value="InterPro"/>
</dbReference>
<evidence type="ECO:0000259" key="6">
    <source>
        <dbReference type="PROSITE" id="PS50102"/>
    </source>
</evidence>
<dbReference type="AlphaFoldDB" id="A0AAD7XK79"/>
<keyword evidence="3 4" id="KW-0694">RNA-binding</keyword>
<dbReference type="InterPro" id="IPR012677">
    <property type="entry name" value="Nucleotide-bd_a/b_plait_sf"/>
</dbReference>
<dbReference type="PROSITE" id="PS50102">
    <property type="entry name" value="RRM"/>
    <property type="match status" value="2"/>
</dbReference>
<gene>
    <name evidence="7" type="ORF">CTAYLR_006398</name>
</gene>
<keyword evidence="2" id="KW-0677">Repeat</keyword>
<comment type="caution">
    <text evidence="7">The sequence shown here is derived from an EMBL/GenBank/DDBJ whole genome shotgun (WGS) entry which is preliminary data.</text>
</comment>
<dbReference type="EMBL" id="JAQMWT010000578">
    <property type="protein sequence ID" value="KAJ8599220.1"/>
    <property type="molecule type" value="Genomic_DNA"/>
</dbReference>
<feature type="domain" description="RRM" evidence="6">
    <location>
        <begin position="56"/>
        <end position="135"/>
    </location>
</feature>
<name>A0AAD7XK79_9STRA</name>
<feature type="compositionally biased region" description="Basic residues" evidence="5">
    <location>
        <begin position="10"/>
        <end position="34"/>
    </location>
</feature>
<dbReference type="CDD" id="cd12285">
    <property type="entry name" value="RRM3_RBM39_like"/>
    <property type="match status" value="1"/>
</dbReference>
<feature type="domain" description="RRM" evidence="6">
    <location>
        <begin position="167"/>
        <end position="239"/>
    </location>
</feature>
<dbReference type="InterPro" id="IPR006509">
    <property type="entry name" value="RBM39_SF"/>
</dbReference>
<sequence length="403" mass="44764">MGRSDEEGRRQRRRDDRRRRRSRSRSRSRERRRSPSPDADVERHKSEIDDLTKDQRTVFVSQLVMKASERQIRSFFEKVGKVKDVIMIRDKYTNRHKGFAYVEMANLESVPMVLMLNGTLPDFQKFPILVKASEAEKNFLAKQEANAAQQEAEERQMALPPVATVRRKLVLGNLHPDITETDLRTVLAPFGDVEDVELAVPGEAFVTFTNADDALKASAKIGGIELGADKPITVKFAEQASVAAAVGGGAATTDWRLDSDEQGGMAMNAQSRAALMAQLGQRAGMGAQAAYAPAQPQKPAKLEGPPKEAFVMANMFDPTSETDPHWRRDIREDVTAECGKYGKVVHIHVDSVSPRGLVHCLFQDLASAESAATHLHGRWFAGRAITVTFVDPRTHRAQFASEM</sequence>
<dbReference type="Pfam" id="PF15519">
    <property type="entry name" value="RBM39linker"/>
    <property type="match status" value="1"/>
</dbReference>
<dbReference type="Proteomes" id="UP001230188">
    <property type="component" value="Unassembled WGS sequence"/>
</dbReference>
<dbReference type="InterPro" id="IPR000504">
    <property type="entry name" value="RRM_dom"/>
</dbReference>
<accession>A0AAD7XK79</accession>
<evidence type="ECO:0000256" key="5">
    <source>
        <dbReference type="SAM" id="MobiDB-lite"/>
    </source>
</evidence>
<dbReference type="InterPro" id="IPR035979">
    <property type="entry name" value="RBD_domain_sf"/>
</dbReference>
<protein>
    <recommendedName>
        <fullName evidence="6">RRM domain-containing protein</fullName>
    </recommendedName>
</protein>
<dbReference type="Gene3D" id="3.30.70.330">
    <property type="match status" value="3"/>
</dbReference>
<dbReference type="GO" id="GO:0005634">
    <property type="term" value="C:nucleus"/>
    <property type="evidence" value="ECO:0007669"/>
    <property type="project" value="InterPro"/>
</dbReference>
<keyword evidence="1" id="KW-0597">Phosphoprotein</keyword>
<dbReference type="SUPFAM" id="SSF54928">
    <property type="entry name" value="RNA-binding domain, RBD"/>
    <property type="match status" value="2"/>
</dbReference>
<organism evidence="7 8">
    <name type="scientific">Chrysophaeum taylorii</name>
    <dbReference type="NCBI Taxonomy" id="2483200"/>
    <lineage>
        <taxon>Eukaryota</taxon>
        <taxon>Sar</taxon>
        <taxon>Stramenopiles</taxon>
        <taxon>Ochrophyta</taxon>
        <taxon>Pelagophyceae</taxon>
        <taxon>Pelagomonadales</taxon>
        <taxon>Pelagomonadaceae</taxon>
        <taxon>Chrysophaeum</taxon>
    </lineage>
</organism>
<evidence type="ECO:0000313" key="7">
    <source>
        <dbReference type="EMBL" id="KAJ8599220.1"/>
    </source>
</evidence>
<evidence type="ECO:0000256" key="1">
    <source>
        <dbReference type="ARBA" id="ARBA00022553"/>
    </source>
</evidence>
<dbReference type="SMART" id="SM00360">
    <property type="entry name" value="RRM"/>
    <property type="match status" value="3"/>
</dbReference>
<feature type="region of interest" description="Disordered" evidence="5">
    <location>
        <begin position="1"/>
        <end position="48"/>
    </location>
</feature>
<dbReference type="PANTHER" id="PTHR48036">
    <property type="entry name" value="SPLICING FACTOR (PAD-1), PUTATIVE (AFU_ORTHOLOGUE AFUA_1G15810)-RELATED"/>
    <property type="match status" value="1"/>
</dbReference>
<dbReference type="InterPro" id="IPR029123">
    <property type="entry name" value="RBM39_linker"/>
</dbReference>
<evidence type="ECO:0000256" key="4">
    <source>
        <dbReference type="PROSITE-ProRule" id="PRU00176"/>
    </source>
</evidence>
<evidence type="ECO:0000256" key="2">
    <source>
        <dbReference type="ARBA" id="ARBA00022737"/>
    </source>
</evidence>
<dbReference type="Pfam" id="PF00076">
    <property type="entry name" value="RRM_1"/>
    <property type="match status" value="2"/>
</dbReference>